<dbReference type="InterPro" id="IPR020843">
    <property type="entry name" value="ER"/>
</dbReference>
<dbReference type="PANTHER" id="PTHR48106:SF13">
    <property type="entry name" value="QUINONE OXIDOREDUCTASE-RELATED"/>
    <property type="match status" value="1"/>
</dbReference>
<reference evidence="4" key="2">
    <citation type="submission" date="2020-09" db="EMBL/GenBank/DDBJ databases">
        <authorList>
            <person name="Sun Q."/>
            <person name="Zhou Y."/>
        </authorList>
    </citation>
    <scope>NUCLEOTIDE SEQUENCE</scope>
    <source>
        <strain evidence="4">CGMCC 1.15254</strain>
    </source>
</reference>
<sequence length="324" mass="35057">MTHAVRIHKPGGPEVLSYDDITVTAPTANQVQIRFKAIGLNFIDCYHRSGLYPVPTLPHAIGMEGAGIIEALGSDVDQFEIGQRVCIGAALGCYTELGNFDQNVVIPLPDEIDFDTAAAMMLKGMTAHYLLRRIYKVGPQDTILFHAAAGGVGTIATQWAKSLGTTVIGTVGSPEKAELAKAQGCDYPILYREENFTDRVRELTNGEGVPVVYDSIGKATFEGSLDCLRPLGMMVTYGNATGPVPDFSPALLAQKGSLFITRPTLMSYVAKRDDLLWAANDLFDVVKSGAVKIHINQKYDLKDAAQAHRDLEDRKTTGSTILIP</sequence>
<keyword evidence="2" id="KW-0560">Oxidoreductase</keyword>
<dbReference type="FunFam" id="3.40.50.720:FF:000053">
    <property type="entry name" value="Quinone oxidoreductase 1"/>
    <property type="match status" value="1"/>
</dbReference>
<accession>A0A917BW74</accession>
<organism evidence="4 5">
    <name type="scientific">Terasakiella brassicae</name>
    <dbReference type="NCBI Taxonomy" id="1634917"/>
    <lineage>
        <taxon>Bacteria</taxon>
        <taxon>Pseudomonadati</taxon>
        <taxon>Pseudomonadota</taxon>
        <taxon>Alphaproteobacteria</taxon>
        <taxon>Rhodospirillales</taxon>
        <taxon>Terasakiellaceae</taxon>
        <taxon>Terasakiella</taxon>
    </lineage>
</organism>
<proteinExistence type="predicted"/>
<evidence type="ECO:0000313" key="5">
    <source>
        <dbReference type="Proteomes" id="UP000632498"/>
    </source>
</evidence>
<dbReference type="Gene3D" id="3.90.180.10">
    <property type="entry name" value="Medium-chain alcohol dehydrogenases, catalytic domain"/>
    <property type="match status" value="1"/>
</dbReference>
<dbReference type="GO" id="GO:0005829">
    <property type="term" value="C:cytosol"/>
    <property type="evidence" value="ECO:0007669"/>
    <property type="project" value="TreeGrafter"/>
</dbReference>
<dbReference type="InterPro" id="IPR013154">
    <property type="entry name" value="ADH-like_N"/>
</dbReference>
<dbReference type="SUPFAM" id="SSF51735">
    <property type="entry name" value="NAD(P)-binding Rossmann-fold domains"/>
    <property type="match status" value="1"/>
</dbReference>
<gene>
    <name evidence="4" type="primary">qor-1</name>
    <name evidence="4" type="ORF">GCM10011332_10860</name>
</gene>
<dbReference type="CDD" id="cd05286">
    <property type="entry name" value="QOR2"/>
    <property type="match status" value="1"/>
</dbReference>
<dbReference type="Gene3D" id="3.40.50.720">
    <property type="entry name" value="NAD(P)-binding Rossmann-like Domain"/>
    <property type="match status" value="1"/>
</dbReference>
<dbReference type="InterPro" id="IPR036291">
    <property type="entry name" value="NAD(P)-bd_dom_sf"/>
</dbReference>
<reference evidence="4" key="1">
    <citation type="journal article" date="2014" name="Int. J. Syst. Evol. Microbiol.">
        <title>Complete genome sequence of Corynebacterium casei LMG S-19264T (=DSM 44701T), isolated from a smear-ripened cheese.</title>
        <authorList>
            <consortium name="US DOE Joint Genome Institute (JGI-PGF)"/>
            <person name="Walter F."/>
            <person name="Albersmeier A."/>
            <person name="Kalinowski J."/>
            <person name="Ruckert C."/>
        </authorList>
    </citation>
    <scope>NUCLEOTIDE SEQUENCE</scope>
    <source>
        <strain evidence="4">CGMCC 1.15254</strain>
    </source>
</reference>
<dbReference type="Proteomes" id="UP000632498">
    <property type="component" value="Unassembled WGS sequence"/>
</dbReference>
<dbReference type="AlphaFoldDB" id="A0A917BW74"/>
<feature type="domain" description="Enoyl reductase (ER)" evidence="3">
    <location>
        <begin position="11"/>
        <end position="322"/>
    </location>
</feature>
<dbReference type="GO" id="GO:0003960">
    <property type="term" value="F:quinone reductase (NADPH) activity"/>
    <property type="evidence" value="ECO:0007669"/>
    <property type="project" value="InterPro"/>
</dbReference>
<dbReference type="Pfam" id="PF08240">
    <property type="entry name" value="ADH_N"/>
    <property type="match status" value="1"/>
</dbReference>
<keyword evidence="5" id="KW-1185">Reference proteome</keyword>
<evidence type="ECO:0000256" key="1">
    <source>
        <dbReference type="ARBA" id="ARBA00022857"/>
    </source>
</evidence>
<dbReference type="RefSeq" id="WP_188662539.1">
    <property type="nucleotide sequence ID" value="NZ_BMHV01000006.1"/>
</dbReference>
<dbReference type="NCBIfam" id="NF008024">
    <property type="entry name" value="PRK10754.1"/>
    <property type="match status" value="1"/>
</dbReference>
<protein>
    <submittedName>
        <fullName evidence="4">Quinone oxidoreductase</fullName>
    </submittedName>
</protein>
<dbReference type="InterPro" id="IPR013149">
    <property type="entry name" value="ADH-like_C"/>
</dbReference>
<dbReference type="GO" id="GO:0035925">
    <property type="term" value="F:mRNA 3'-UTR AU-rich region binding"/>
    <property type="evidence" value="ECO:0007669"/>
    <property type="project" value="TreeGrafter"/>
</dbReference>
<dbReference type="SUPFAM" id="SSF50129">
    <property type="entry name" value="GroES-like"/>
    <property type="match status" value="1"/>
</dbReference>
<dbReference type="PANTHER" id="PTHR48106">
    <property type="entry name" value="QUINONE OXIDOREDUCTASE PIG3-RELATED"/>
    <property type="match status" value="1"/>
</dbReference>
<dbReference type="Pfam" id="PF00107">
    <property type="entry name" value="ADH_zinc_N"/>
    <property type="match status" value="1"/>
</dbReference>
<evidence type="ECO:0000313" key="4">
    <source>
        <dbReference type="EMBL" id="GGF59083.1"/>
    </source>
</evidence>
<dbReference type="EMBL" id="BMHV01000006">
    <property type="protein sequence ID" value="GGF59083.1"/>
    <property type="molecule type" value="Genomic_DNA"/>
</dbReference>
<dbReference type="SMART" id="SM00829">
    <property type="entry name" value="PKS_ER"/>
    <property type="match status" value="1"/>
</dbReference>
<dbReference type="InterPro" id="IPR047618">
    <property type="entry name" value="QOR-like"/>
</dbReference>
<keyword evidence="1" id="KW-0521">NADP</keyword>
<dbReference type="InterPro" id="IPR011032">
    <property type="entry name" value="GroES-like_sf"/>
</dbReference>
<evidence type="ECO:0000259" key="3">
    <source>
        <dbReference type="SMART" id="SM00829"/>
    </source>
</evidence>
<name>A0A917BW74_9PROT</name>
<evidence type="ECO:0000256" key="2">
    <source>
        <dbReference type="ARBA" id="ARBA00023002"/>
    </source>
</evidence>
<dbReference type="GO" id="GO:0070402">
    <property type="term" value="F:NADPH binding"/>
    <property type="evidence" value="ECO:0007669"/>
    <property type="project" value="TreeGrafter"/>
</dbReference>
<comment type="caution">
    <text evidence="4">The sequence shown here is derived from an EMBL/GenBank/DDBJ whole genome shotgun (WGS) entry which is preliminary data.</text>
</comment>